<dbReference type="EMBL" id="WUEY01000006">
    <property type="protein sequence ID" value="NEI71035.1"/>
    <property type="molecule type" value="Genomic_DNA"/>
</dbReference>
<dbReference type="Proteomes" id="UP000483035">
    <property type="component" value="Unassembled WGS sequence"/>
</dbReference>
<comment type="caution">
    <text evidence="2">The sequence shown here is derived from an EMBL/GenBank/DDBJ whole genome shotgun (WGS) entry which is preliminary data.</text>
</comment>
<organism evidence="2 3">
    <name type="scientific">Rhizobium lusitanum</name>
    <dbReference type="NCBI Taxonomy" id="293958"/>
    <lineage>
        <taxon>Bacteria</taxon>
        <taxon>Pseudomonadati</taxon>
        <taxon>Pseudomonadota</taxon>
        <taxon>Alphaproteobacteria</taxon>
        <taxon>Hyphomicrobiales</taxon>
        <taxon>Rhizobiaceae</taxon>
        <taxon>Rhizobium/Agrobacterium group</taxon>
        <taxon>Rhizobium</taxon>
    </lineage>
</organism>
<gene>
    <name evidence="2" type="ORF">GR212_15760</name>
</gene>
<protein>
    <recommendedName>
        <fullName evidence="4">GcrA cell cycle regulator</fullName>
    </recommendedName>
</protein>
<dbReference type="AlphaFoldDB" id="A0A6L9U503"/>
<evidence type="ECO:0000256" key="1">
    <source>
        <dbReference type="SAM" id="MobiDB-lite"/>
    </source>
</evidence>
<evidence type="ECO:0000313" key="3">
    <source>
        <dbReference type="Proteomes" id="UP000483035"/>
    </source>
</evidence>
<feature type="region of interest" description="Disordered" evidence="1">
    <location>
        <begin position="167"/>
        <end position="189"/>
    </location>
</feature>
<dbReference type="Pfam" id="PF07750">
    <property type="entry name" value="GcrA"/>
    <property type="match status" value="1"/>
</dbReference>
<evidence type="ECO:0000313" key="2">
    <source>
        <dbReference type="EMBL" id="NEI71035.1"/>
    </source>
</evidence>
<feature type="region of interest" description="Disordered" evidence="1">
    <location>
        <begin position="53"/>
        <end position="87"/>
    </location>
</feature>
<accession>A0A6L9U503</accession>
<dbReference type="RefSeq" id="WP_163987516.1">
    <property type="nucleotide sequence ID" value="NZ_WUEY01000006.1"/>
</dbReference>
<evidence type="ECO:0008006" key="4">
    <source>
        <dbReference type="Google" id="ProtNLM"/>
    </source>
</evidence>
<name>A0A6L9U503_9HYPH</name>
<feature type="compositionally biased region" description="Basic residues" evidence="1">
    <location>
        <begin position="177"/>
        <end position="189"/>
    </location>
</feature>
<proteinExistence type="predicted"/>
<dbReference type="InterPro" id="IPR011681">
    <property type="entry name" value="GcrA"/>
</dbReference>
<feature type="compositionally biased region" description="Basic and acidic residues" evidence="1">
    <location>
        <begin position="167"/>
        <end position="176"/>
    </location>
</feature>
<reference evidence="2 3" key="1">
    <citation type="submission" date="2019-12" db="EMBL/GenBank/DDBJ databases">
        <title>Rhizobium genotypes associated with high levels of biological nitrogen fixation by grain legumes in a temperate-maritime cropping system.</title>
        <authorList>
            <person name="Maluk M."/>
            <person name="Francesc Ferrando Molina F."/>
            <person name="Lopez Del Egido L."/>
            <person name="Lafos M."/>
            <person name="Langarica-Fuentes A."/>
            <person name="Gebre Yohannes G."/>
            <person name="Young M.W."/>
            <person name="Martin P."/>
            <person name="Gantlett R."/>
            <person name="Kenicer G."/>
            <person name="Hawes C."/>
            <person name="Begg G.S."/>
            <person name="Quilliam R.S."/>
            <person name="Squire G.R."/>
            <person name="Poole P.S."/>
            <person name="Young P.W."/>
            <person name="Iannetta P.M."/>
            <person name="James E.K."/>
        </authorList>
    </citation>
    <scope>NUCLEOTIDE SEQUENCE [LARGE SCALE GENOMIC DNA]</scope>
    <source>
        <strain evidence="2 3">JHI1118</strain>
    </source>
</reference>
<sequence length="189" mass="21402">MRLRWQAMNSDEKCKVLASMTSAGLSAAQIADQIDGATRNAIIGFCHRKKIHLNGSKPRGNHSPAKKPNVVPISRAPRQPRKARKPKEIDTTADVVVLNDRRRKSRGPMSILDLGQNNCRAPLLDGYRGLKPEEMMFCGEATAPESSWCPNCQKKLTTTRTMNRKVVDDQGDPLKPKERKRRPFHRWQH</sequence>